<dbReference type="PROSITE" id="PS51471">
    <property type="entry name" value="FE2OG_OXY"/>
    <property type="match status" value="1"/>
</dbReference>
<evidence type="ECO:0000256" key="4">
    <source>
        <dbReference type="ARBA" id="ARBA00022723"/>
    </source>
</evidence>
<dbReference type="SMART" id="SM00702">
    <property type="entry name" value="P4Hc"/>
    <property type="match status" value="1"/>
</dbReference>
<dbReference type="InterPro" id="IPR044862">
    <property type="entry name" value="Pro_4_hyd_alph_FE2OG_OXY"/>
</dbReference>
<dbReference type="InterPro" id="IPR006620">
    <property type="entry name" value="Pro_4_hyd_alph"/>
</dbReference>
<organism evidence="10">
    <name type="scientific">uncultured Caudovirales phage</name>
    <dbReference type="NCBI Taxonomy" id="2100421"/>
    <lineage>
        <taxon>Viruses</taxon>
        <taxon>Duplodnaviria</taxon>
        <taxon>Heunggongvirae</taxon>
        <taxon>Uroviricota</taxon>
        <taxon>Caudoviricetes</taxon>
        <taxon>Peduoviridae</taxon>
        <taxon>Maltschvirus</taxon>
        <taxon>Maltschvirus maltsch</taxon>
    </lineage>
</organism>
<keyword evidence="7" id="KW-0560">Oxidoreductase</keyword>
<dbReference type="InterPro" id="IPR039575">
    <property type="entry name" value="P3H"/>
</dbReference>
<evidence type="ECO:0000256" key="8">
    <source>
        <dbReference type="ARBA" id="ARBA00023004"/>
    </source>
</evidence>
<evidence type="ECO:0000313" key="10">
    <source>
        <dbReference type="EMBL" id="CAB4156785.1"/>
    </source>
</evidence>
<evidence type="ECO:0000256" key="6">
    <source>
        <dbReference type="ARBA" id="ARBA00022964"/>
    </source>
</evidence>
<dbReference type="EMBL" id="LR796639">
    <property type="protein sequence ID" value="CAB4156785.1"/>
    <property type="molecule type" value="Genomic_DNA"/>
</dbReference>
<dbReference type="PANTHER" id="PTHR14049:SF9">
    <property type="entry name" value="PROCOLLAGEN-PROLINE 3-DIOXYGENASE"/>
    <property type="match status" value="1"/>
</dbReference>
<dbReference type="GO" id="GO:0019797">
    <property type="term" value="F:procollagen-proline 3-dioxygenase activity"/>
    <property type="evidence" value="ECO:0007669"/>
    <property type="project" value="UniProtKB-EC"/>
</dbReference>
<evidence type="ECO:0000259" key="9">
    <source>
        <dbReference type="PROSITE" id="PS51471"/>
    </source>
</evidence>
<sequence>MQSSKKHLEIPKLGQNGCEEVNAIQYMNHGAGIMQFKNALAIPSERILPYVDEYSYVPSCGLEIYEEDGIKKARDFEGNEQPYENLLSLPLRLGGFGMAGPVEDYTPEDIVKFFNDCERSLYLCLMRYIDMHPLILNTIWWKGRGHVLKYLPGAALGMHNDNDTNFRVIDGQRYFSQREVAMYQVVNAIIYLNDDYEGGEFRFPYADVTLKPEAGDIVFFPANYVGTHAVAPVKSGERYTYLAQFGHGIAKDNEVCEAQESKDWLPPVYLPFVYQDAEKFSLSGYSHFDDIKERNLGLFNNTVISQNRSVEGPATGTRIQYDENN</sequence>
<evidence type="ECO:0000256" key="5">
    <source>
        <dbReference type="ARBA" id="ARBA00022737"/>
    </source>
</evidence>
<dbReference type="Gene3D" id="2.60.120.620">
    <property type="entry name" value="q2cbj1_9rhob like domain"/>
    <property type="match status" value="1"/>
</dbReference>
<keyword evidence="8" id="KW-0408">Iron</keyword>
<proteinExistence type="predicted"/>
<gene>
    <name evidence="10" type="ORF">UFOVP658_156</name>
</gene>
<comment type="cofactor">
    <cofactor evidence="1">
        <name>L-ascorbate</name>
        <dbReference type="ChEBI" id="CHEBI:38290"/>
    </cofactor>
</comment>
<evidence type="ECO:0000256" key="1">
    <source>
        <dbReference type="ARBA" id="ARBA00001961"/>
    </source>
</evidence>
<comment type="cofactor">
    <cofactor evidence="2">
        <name>Fe cation</name>
        <dbReference type="ChEBI" id="CHEBI:24875"/>
    </cofactor>
</comment>
<name>A0A6J5NHW2_9CAUD</name>
<dbReference type="GO" id="GO:0031418">
    <property type="term" value="F:L-ascorbic acid binding"/>
    <property type="evidence" value="ECO:0007669"/>
    <property type="project" value="InterPro"/>
</dbReference>
<keyword evidence="4" id="KW-0479">Metal-binding</keyword>
<dbReference type="PANTHER" id="PTHR14049">
    <property type="entry name" value="LEPRECAN 1"/>
    <property type="match status" value="1"/>
</dbReference>
<evidence type="ECO:0000256" key="3">
    <source>
        <dbReference type="ARBA" id="ARBA00012262"/>
    </source>
</evidence>
<dbReference type="GO" id="GO:0005506">
    <property type="term" value="F:iron ion binding"/>
    <property type="evidence" value="ECO:0007669"/>
    <property type="project" value="InterPro"/>
</dbReference>
<protein>
    <recommendedName>
        <fullName evidence="3">procollagen-proline 3-dioxygenase</fullName>
        <ecNumber evidence="3">1.14.11.7</ecNumber>
    </recommendedName>
</protein>
<reference evidence="10" key="1">
    <citation type="submission" date="2020-04" db="EMBL/GenBank/DDBJ databases">
        <authorList>
            <person name="Chiriac C."/>
            <person name="Salcher M."/>
            <person name="Ghai R."/>
            <person name="Kavagutti S V."/>
        </authorList>
    </citation>
    <scope>NUCLEOTIDE SEQUENCE</scope>
</reference>
<evidence type="ECO:0000256" key="7">
    <source>
        <dbReference type="ARBA" id="ARBA00023002"/>
    </source>
</evidence>
<dbReference type="EC" id="1.14.11.7" evidence="3"/>
<accession>A0A6J5NHW2</accession>
<dbReference type="Pfam" id="PF13640">
    <property type="entry name" value="2OG-FeII_Oxy_3"/>
    <property type="match status" value="1"/>
</dbReference>
<keyword evidence="6 10" id="KW-0223">Dioxygenase</keyword>
<feature type="domain" description="Fe2OG dioxygenase" evidence="9">
    <location>
        <begin position="135"/>
        <end position="249"/>
    </location>
</feature>
<dbReference type="GO" id="GO:0032963">
    <property type="term" value="P:collagen metabolic process"/>
    <property type="evidence" value="ECO:0007669"/>
    <property type="project" value="InterPro"/>
</dbReference>
<evidence type="ECO:0000256" key="2">
    <source>
        <dbReference type="ARBA" id="ARBA00001962"/>
    </source>
</evidence>
<keyword evidence="5" id="KW-0677">Repeat</keyword>
<dbReference type="InterPro" id="IPR005123">
    <property type="entry name" value="Oxoglu/Fe-dep_dioxygenase_dom"/>
</dbReference>